<evidence type="ECO:0000313" key="2">
    <source>
        <dbReference type="EMBL" id="ANZ66904.1"/>
    </source>
</evidence>
<dbReference type="PANTHER" id="PTHR39201">
    <property type="entry name" value="EXPORTED PROTEIN-RELATED"/>
    <property type="match status" value="1"/>
</dbReference>
<dbReference type="GO" id="GO:0016651">
    <property type="term" value="F:oxidoreductase activity, acting on NAD(P)H"/>
    <property type="evidence" value="ECO:0007669"/>
    <property type="project" value="UniProtKB-ARBA"/>
</dbReference>
<dbReference type="GO" id="GO:0010181">
    <property type="term" value="F:FMN binding"/>
    <property type="evidence" value="ECO:0007669"/>
    <property type="project" value="InterPro"/>
</dbReference>
<dbReference type="InterPro" id="IPR008254">
    <property type="entry name" value="Flavodoxin/NO_synth"/>
</dbReference>
<accession>A0A1B2IXV5</accession>
<organism evidence="2 3">
    <name type="scientific">Secundilactobacillus paracollinoides</name>
    <dbReference type="NCBI Taxonomy" id="240427"/>
    <lineage>
        <taxon>Bacteria</taxon>
        <taxon>Bacillati</taxon>
        <taxon>Bacillota</taxon>
        <taxon>Bacilli</taxon>
        <taxon>Lactobacillales</taxon>
        <taxon>Lactobacillaceae</taxon>
        <taxon>Secundilactobacillus</taxon>
    </lineage>
</organism>
<protein>
    <recommendedName>
        <fullName evidence="1">Flavodoxin-like domain-containing protein</fullName>
    </recommendedName>
</protein>
<dbReference type="RefSeq" id="WP_056987513.1">
    <property type="nucleotide sequence ID" value="NZ_CP014924.1"/>
</dbReference>
<sequence length="161" mass="18527">MATKILIAYFSHWGHSQNFAEQIQKLTGGDLFEIKTSTDYPEAHDPCSIQAHQEQLADFRPELTNHVQNMAQYTTVLIGHPIWWYREPMVIRSFWEAYNFTDKKVIPFATSGDVGIANTEKDTKDWLPNADAKPGLRLETHAVEDNVPEIEKWLKKDAVIK</sequence>
<dbReference type="AlphaFoldDB" id="A0A1B2IXV5"/>
<name>A0A1B2IXV5_9LACO</name>
<keyword evidence="3" id="KW-1185">Reference proteome</keyword>
<dbReference type="SUPFAM" id="SSF52218">
    <property type="entry name" value="Flavoproteins"/>
    <property type="match status" value="1"/>
</dbReference>
<dbReference type="OrthoDB" id="9806505at2"/>
<dbReference type="STRING" id="240427.AYR62_11185"/>
<dbReference type="EMBL" id="CP014924">
    <property type="protein sequence ID" value="ANZ66904.1"/>
    <property type="molecule type" value="Genomic_DNA"/>
</dbReference>
<evidence type="ECO:0000313" key="3">
    <source>
        <dbReference type="Proteomes" id="UP000093267"/>
    </source>
</evidence>
<dbReference type="Gene3D" id="3.40.50.360">
    <property type="match status" value="1"/>
</dbReference>
<dbReference type="Pfam" id="PF12682">
    <property type="entry name" value="Flavodoxin_4"/>
    <property type="match status" value="1"/>
</dbReference>
<proteinExistence type="predicted"/>
<evidence type="ECO:0000259" key="1">
    <source>
        <dbReference type="Pfam" id="PF12682"/>
    </source>
</evidence>
<feature type="domain" description="Flavodoxin-like" evidence="1">
    <location>
        <begin position="4"/>
        <end position="154"/>
    </location>
</feature>
<dbReference type="PANTHER" id="PTHR39201:SF1">
    <property type="entry name" value="FLAVODOXIN-LIKE DOMAIN-CONTAINING PROTEIN"/>
    <property type="match status" value="1"/>
</dbReference>
<dbReference type="InterPro" id="IPR029039">
    <property type="entry name" value="Flavoprotein-like_sf"/>
</dbReference>
<reference evidence="2 3" key="1">
    <citation type="submission" date="2016-03" db="EMBL/GenBank/DDBJ databases">
        <title>Pediococcus and Lactobacillus from brewery environment - whole genome sequencing and assembly.</title>
        <authorList>
            <person name="Behr J."/>
            <person name="Geissler A.J."/>
            <person name="Vogel R.F."/>
        </authorList>
    </citation>
    <scope>NUCLEOTIDE SEQUENCE [LARGE SCALE GENOMIC DNA]</scope>
    <source>
        <strain evidence="2 3">TMW 1.1995</strain>
    </source>
</reference>
<dbReference type="Proteomes" id="UP000093267">
    <property type="component" value="Chromosome"/>
</dbReference>
<gene>
    <name evidence="2" type="ORF">AYR63_07020</name>
</gene>